<dbReference type="Proteomes" id="UP000789366">
    <property type="component" value="Unassembled WGS sequence"/>
</dbReference>
<name>A0ACA9MZR8_9GLOM</name>
<protein>
    <submittedName>
        <fullName evidence="1">14171_t:CDS:1</fullName>
    </submittedName>
</protein>
<organism evidence="1 2">
    <name type="scientific">Cetraspora pellucida</name>
    <dbReference type="NCBI Taxonomy" id="1433469"/>
    <lineage>
        <taxon>Eukaryota</taxon>
        <taxon>Fungi</taxon>
        <taxon>Fungi incertae sedis</taxon>
        <taxon>Mucoromycota</taxon>
        <taxon>Glomeromycotina</taxon>
        <taxon>Glomeromycetes</taxon>
        <taxon>Diversisporales</taxon>
        <taxon>Gigasporaceae</taxon>
        <taxon>Cetraspora</taxon>
    </lineage>
</organism>
<sequence length="151" mass="18129">MTAQKSNQWILRLPYFEKNKTWSLIEFLCWSIVFISDFGKKEEEHRRYKICLEQLAKSPELLKSHSNKSAQKLALRCLESYENERKSFEVESFWKTKKTRNDEIDSNDTISDDNNQEDFDEPEMEMVALSHKRKREVLHSLNNQDLYSEFP</sequence>
<comment type="caution">
    <text evidence="1">The sequence shown here is derived from an EMBL/GenBank/DDBJ whole genome shotgun (WGS) entry which is preliminary data.</text>
</comment>
<reference evidence="1" key="1">
    <citation type="submission" date="2021-06" db="EMBL/GenBank/DDBJ databases">
        <authorList>
            <person name="Kallberg Y."/>
            <person name="Tangrot J."/>
            <person name="Rosling A."/>
        </authorList>
    </citation>
    <scope>NUCLEOTIDE SEQUENCE</scope>
    <source>
        <strain evidence="1">28 12/20/2015</strain>
    </source>
</reference>
<proteinExistence type="predicted"/>
<keyword evidence="2" id="KW-1185">Reference proteome</keyword>
<evidence type="ECO:0000313" key="2">
    <source>
        <dbReference type="Proteomes" id="UP000789366"/>
    </source>
</evidence>
<evidence type="ECO:0000313" key="1">
    <source>
        <dbReference type="EMBL" id="CAG8615476.1"/>
    </source>
</evidence>
<accession>A0ACA9MZR8</accession>
<dbReference type="EMBL" id="CAJVPW010010443">
    <property type="protein sequence ID" value="CAG8615476.1"/>
    <property type="molecule type" value="Genomic_DNA"/>
</dbReference>
<gene>
    <name evidence="1" type="ORF">SPELUC_LOCUS7660</name>
</gene>